<reference evidence="1" key="1">
    <citation type="submission" date="2025-08" db="UniProtKB">
        <authorList>
            <consortium name="Ensembl"/>
        </authorList>
    </citation>
    <scope>IDENTIFICATION</scope>
</reference>
<dbReference type="Ensembl" id="ENSCABT00000000856.1">
    <property type="protein sequence ID" value="ENSCABP00000000794.1"/>
    <property type="gene ID" value="ENSCABG00000000691.1"/>
</dbReference>
<dbReference type="Proteomes" id="UP000694404">
    <property type="component" value="Unplaced"/>
</dbReference>
<dbReference type="InterPro" id="IPR038773">
    <property type="entry name" value="LY6G5B"/>
</dbReference>
<dbReference type="AlphaFoldDB" id="A0A8C0G0D2"/>
<name>A0A8C0G0D2_CHEAB</name>
<dbReference type="GO" id="GO:0009897">
    <property type="term" value="C:external side of plasma membrane"/>
    <property type="evidence" value="ECO:0007669"/>
    <property type="project" value="TreeGrafter"/>
</dbReference>
<dbReference type="CDD" id="cd23544">
    <property type="entry name" value="TFP_LU_ECD_Ly6G5b"/>
    <property type="match status" value="1"/>
</dbReference>
<sequence length="186" mass="20358">MLGAAKYLEPPLQGWWLGCVFVPISHCISLCSPPAASNLRCRECALEEPYIGCLPGVSECTPKAGHPCMTVNISYSEWGVQFLLQGCIVNPSRCGMVKELMVPEYHINVTCCSHASFCNKWPATLLCPCLVPIPLSPSCLRLLPFCLPLSFLPTCHPSLHSSLSLPFPSSVFPPPDLPPFHPLFLH</sequence>
<dbReference type="PANTHER" id="PTHR14313:SF2">
    <property type="entry name" value="LYMPHOCYTE ANTIGEN 6 COMPLEX LOCUS PROTEIN G5B"/>
    <property type="match status" value="1"/>
</dbReference>
<evidence type="ECO:0000313" key="1">
    <source>
        <dbReference type="Ensembl" id="ENSCABP00000000794.1"/>
    </source>
</evidence>
<protein>
    <submittedName>
        <fullName evidence="1">Uncharacterized protein</fullName>
    </submittedName>
</protein>
<organism evidence="1 2">
    <name type="scientific">Chelonoidis abingdonii</name>
    <name type="common">Abingdon island giant tortoise</name>
    <name type="synonym">Testudo abingdonii</name>
    <dbReference type="NCBI Taxonomy" id="106734"/>
    <lineage>
        <taxon>Eukaryota</taxon>
        <taxon>Metazoa</taxon>
        <taxon>Chordata</taxon>
        <taxon>Craniata</taxon>
        <taxon>Vertebrata</taxon>
        <taxon>Euteleostomi</taxon>
        <taxon>Archelosauria</taxon>
        <taxon>Testudinata</taxon>
        <taxon>Testudines</taxon>
        <taxon>Cryptodira</taxon>
        <taxon>Durocryptodira</taxon>
        <taxon>Testudinoidea</taxon>
        <taxon>Testudinidae</taxon>
        <taxon>Chelonoidis</taxon>
    </lineage>
</organism>
<reference evidence="1" key="2">
    <citation type="submission" date="2025-09" db="UniProtKB">
        <authorList>
            <consortium name="Ensembl"/>
        </authorList>
    </citation>
    <scope>IDENTIFICATION</scope>
</reference>
<evidence type="ECO:0000313" key="2">
    <source>
        <dbReference type="Proteomes" id="UP000694404"/>
    </source>
</evidence>
<keyword evidence="2" id="KW-1185">Reference proteome</keyword>
<proteinExistence type="predicted"/>
<accession>A0A8C0G0D2</accession>
<dbReference type="PANTHER" id="PTHR14313">
    <property type="entry name" value="LYMPHOCYTE ANTIGEN 6 COMPLEX LOCUS PROTEIN G5B"/>
    <property type="match status" value="1"/>
</dbReference>